<feature type="domain" description="MsrB" evidence="17">
    <location>
        <begin position="1"/>
        <end position="83"/>
    </location>
</feature>
<evidence type="ECO:0000256" key="11">
    <source>
        <dbReference type="ARBA" id="ARBA00023002"/>
    </source>
</evidence>
<keyword evidence="8" id="KW-0862">Zinc</keyword>
<evidence type="ECO:0000256" key="15">
    <source>
        <dbReference type="ARBA" id="ARBA00048488"/>
    </source>
</evidence>
<reference evidence="18" key="1">
    <citation type="submission" date="2020-06" db="EMBL/GenBank/DDBJ databases">
        <authorList>
            <consortium name="Wellcome Sanger Institute Data Sharing"/>
        </authorList>
    </citation>
    <scope>NUCLEOTIDE SEQUENCE [LARGE SCALE GENOMIC DNA]</scope>
</reference>
<dbReference type="Gene3D" id="2.170.150.20">
    <property type="entry name" value="Peptide methionine sulfoxide reductase"/>
    <property type="match status" value="1"/>
</dbReference>
<evidence type="ECO:0000313" key="18">
    <source>
        <dbReference type="Ensembl" id="ENSGWIP00000029132.1"/>
    </source>
</evidence>
<dbReference type="GO" id="GO:0033745">
    <property type="term" value="F:L-methionine-(R)-S-oxide reductase activity"/>
    <property type="evidence" value="ECO:0007669"/>
    <property type="project" value="UniProtKB-EC"/>
</dbReference>
<keyword evidence="6" id="KW-0399">Innate immunity</keyword>
<evidence type="ECO:0000256" key="1">
    <source>
        <dbReference type="ARBA" id="ARBA00001947"/>
    </source>
</evidence>
<protein>
    <recommendedName>
        <fullName evidence="17">MsrB domain-containing protein</fullName>
    </recommendedName>
</protein>
<evidence type="ECO:0000256" key="3">
    <source>
        <dbReference type="ARBA" id="ARBA00004245"/>
    </source>
</evidence>
<evidence type="ECO:0000313" key="19">
    <source>
        <dbReference type="Proteomes" id="UP000694680"/>
    </source>
</evidence>
<dbReference type="InterPro" id="IPR052150">
    <property type="entry name" value="MsrB_Met_sulfoxide_reductase"/>
</dbReference>
<keyword evidence="9" id="KW-0391">Immunity</keyword>
<evidence type="ECO:0000256" key="2">
    <source>
        <dbReference type="ARBA" id="ARBA00004123"/>
    </source>
</evidence>
<evidence type="ECO:0000256" key="6">
    <source>
        <dbReference type="ARBA" id="ARBA00022588"/>
    </source>
</evidence>
<evidence type="ECO:0000256" key="7">
    <source>
        <dbReference type="ARBA" id="ARBA00022723"/>
    </source>
</evidence>
<comment type="cofactor">
    <cofactor evidence="1">
        <name>Zn(2+)</name>
        <dbReference type="ChEBI" id="CHEBI:29105"/>
    </cofactor>
</comment>
<dbReference type="GO" id="GO:0005856">
    <property type="term" value="C:cytoskeleton"/>
    <property type="evidence" value="ECO:0007669"/>
    <property type="project" value="UniProtKB-SubCell"/>
</dbReference>
<dbReference type="GO" id="GO:0033743">
    <property type="term" value="F:peptide-methionine (R)-S-oxide reductase activity"/>
    <property type="evidence" value="ECO:0007669"/>
    <property type="project" value="UniProtKB-EC"/>
</dbReference>
<keyword evidence="10" id="KW-0712">Selenocysteine</keyword>
<evidence type="ECO:0000256" key="4">
    <source>
        <dbReference type="ARBA" id="ARBA00007174"/>
    </source>
</evidence>
<evidence type="ECO:0000259" key="17">
    <source>
        <dbReference type="PROSITE" id="PS51790"/>
    </source>
</evidence>
<evidence type="ECO:0000256" key="14">
    <source>
        <dbReference type="ARBA" id="ARBA00046083"/>
    </source>
</evidence>
<sequence length="88" mass="9716">MAYCSFSGGEEYRDHFQPGECECAVDVSLSDLPMNGLTTHLWNSQVCCGKCGNGLGHEFLYDGLKEGQSRFCIFSSSLTFIPKGESYQ</sequence>
<evidence type="ECO:0000256" key="10">
    <source>
        <dbReference type="ARBA" id="ARBA00022933"/>
    </source>
</evidence>
<comment type="catalytic activity">
    <reaction evidence="15">
        <text>L-methionyl-[protein] + [thioredoxin]-disulfide + H2O = L-methionyl-(R)-S-oxide-[protein] + [thioredoxin]-dithiol</text>
        <dbReference type="Rhea" id="RHEA:24164"/>
        <dbReference type="Rhea" id="RHEA-COMP:10698"/>
        <dbReference type="Rhea" id="RHEA-COMP:10700"/>
        <dbReference type="Rhea" id="RHEA-COMP:12313"/>
        <dbReference type="Rhea" id="RHEA-COMP:12314"/>
        <dbReference type="ChEBI" id="CHEBI:15377"/>
        <dbReference type="ChEBI" id="CHEBI:16044"/>
        <dbReference type="ChEBI" id="CHEBI:29950"/>
        <dbReference type="ChEBI" id="CHEBI:45764"/>
        <dbReference type="ChEBI" id="CHEBI:50058"/>
        <dbReference type="EC" id="1.8.4.12"/>
    </reaction>
</comment>
<dbReference type="InterPro" id="IPR011057">
    <property type="entry name" value="Mss4-like_sf"/>
</dbReference>
<dbReference type="AlphaFoldDB" id="A0A8C5GEK2"/>
<dbReference type="PANTHER" id="PTHR46755">
    <property type="entry name" value="METHIONINE-R-SULFOXIDE REDUCTASE B1"/>
    <property type="match status" value="1"/>
</dbReference>
<reference evidence="18" key="3">
    <citation type="submission" date="2025-09" db="UniProtKB">
        <authorList>
            <consortium name="Ensembl"/>
        </authorList>
    </citation>
    <scope>IDENTIFICATION</scope>
</reference>
<keyword evidence="5" id="KW-0963">Cytoplasm</keyword>
<reference evidence="18" key="2">
    <citation type="submission" date="2025-08" db="UniProtKB">
        <authorList>
            <consortium name="Ensembl"/>
        </authorList>
    </citation>
    <scope>IDENTIFICATION</scope>
</reference>
<organism evidence="18 19">
    <name type="scientific">Gouania willdenowi</name>
    <name type="common">Blunt-snouted clingfish</name>
    <name type="synonym">Lepadogaster willdenowi</name>
    <dbReference type="NCBI Taxonomy" id="441366"/>
    <lineage>
        <taxon>Eukaryota</taxon>
        <taxon>Metazoa</taxon>
        <taxon>Chordata</taxon>
        <taxon>Craniata</taxon>
        <taxon>Vertebrata</taxon>
        <taxon>Euteleostomi</taxon>
        <taxon>Actinopterygii</taxon>
        <taxon>Neopterygii</taxon>
        <taxon>Teleostei</taxon>
        <taxon>Neoteleostei</taxon>
        <taxon>Acanthomorphata</taxon>
        <taxon>Ovalentaria</taxon>
        <taxon>Blenniimorphae</taxon>
        <taxon>Blenniiformes</taxon>
        <taxon>Gobiesocoidei</taxon>
        <taxon>Gobiesocidae</taxon>
        <taxon>Gobiesocinae</taxon>
        <taxon>Gouania</taxon>
    </lineage>
</organism>
<evidence type="ECO:0000256" key="9">
    <source>
        <dbReference type="ARBA" id="ARBA00022859"/>
    </source>
</evidence>
<dbReference type="SUPFAM" id="SSF51316">
    <property type="entry name" value="Mss4-like"/>
    <property type="match status" value="1"/>
</dbReference>
<dbReference type="PANTHER" id="PTHR46755:SF5">
    <property type="entry name" value="METHIONINE-R-SULFOXIDE REDUCTASE B1"/>
    <property type="match status" value="1"/>
</dbReference>
<evidence type="ECO:0000256" key="5">
    <source>
        <dbReference type="ARBA" id="ARBA00022490"/>
    </source>
</evidence>
<evidence type="ECO:0000256" key="8">
    <source>
        <dbReference type="ARBA" id="ARBA00022833"/>
    </source>
</evidence>
<evidence type="ECO:0000256" key="13">
    <source>
        <dbReference type="ARBA" id="ARBA00023242"/>
    </source>
</evidence>
<proteinExistence type="inferred from homology"/>
<dbReference type="GO" id="GO:0030091">
    <property type="term" value="P:protein repair"/>
    <property type="evidence" value="ECO:0007669"/>
    <property type="project" value="TreeGrafter"/>
</dbReference>
<keyword evidence="11" id="KW-0560">Oxidoreductase</keyword>
<dbReference type="GO" id="GO:0046872">
    <property type="term" value="F:metal ion binding"/>
    <property type="evidence" value="ECO:0007669"/>
    <property type="project" value="UniProtKB-KW"/>
</dbReference>
<keyword evidence="12" id="KW-0206">Cytoskeleton</keyword>
<dbReference type="Proteomes" id="UP000694680">
    <property type="component" value="Chromosome 8"/>
</dbReference>
<keyword evidence="7" id="KW-0479">Metal-binding</keyword>
<dbReference type="GO" id="GO:0005634">
    <property type="term" value="C:nucleus"/>
    <property type="evidence" value="ECO:0007669"/>
    <property type="project" value="UniProtKB-SubCell"/>
</dbReference>
<comment type="catalytic activity">
    <reaction evidence="16">
        <text>[thioredoxin]-disulfide + L-methionine + H2O = L-methionine (R)-S-oxide + [thioredoxin]-dithiol</text>
        <dbReference type="Rhea" id="RHEA:21260"/>
        <dbReference type="Rhea" id="RHEA-COMP:10698"/>
        <dbReference type="Rhea" id="RHEA-COMP:10700"/>
        <dbReference type="ChEBI" id="CHEBI:15377"/>
        <dbReference type="ChEBI" id="CHEBI:29950"/>
        <dbReference type="ChEBI" id="CHEBI:50058"/>
        <dbReference type="ChEBI" id="CHEBI:57844"/>
        <dbReference type="ChEBI" id="CHEBI:58773"/>
        <dbReference type="EC" id="1.8.4.14"/>
    </reaction>
</comment>
<name>A0A8C5GEK2_GOUWI</name>
<dbReference type="GO" id="GO:0045087">
    <property type="term" value="P:innate immune response"/>
    <property type="evidence" value="ECO:0007669"/>
    <property type="project" value="UniProtKB-KW"/>
</dbReference>
<dbReference type="InterPro" id="IPR002579">
    <property type="entry name" value="Met_Sox_Rdtase_MsrB_dom"/>
</dbReference>
<dbReference type="PROSITE" id="PS51790">
    <property type="entry name" value="MSRB"/>
    <property type="match status" value="1"/>
</dbReference>
<accession>A0A8C5GEK2</accession>
<evidence type="ECO:0000256" key="12">
    <source>
        <dbReference type="ARBA" id="ARBA00023212"/>
    </source>
</evidence>
<comment type="function">
    <text evidence="14">Methionine-sulfoxide reductase that specifically reduces methionine (R)-sulfoxide back to methionine. While in many cases, methionine oxidation is the result of random oxidation following oxidative stress, methionine oxidation is also a post-translational modification that takes place on specific residue. Acts as a regulator of actin assembly by reducing methionine (R)-sulfoxide mediated by MICALs (MICAL1, MICAL2 or MICAL3) on actin, thereby promoting filament repolymerization. Plays a role in innate immunity by reducing oxidized actin, leading to actin repolymerization in macrophages.</text>
</comment>
<dbReference type="Ensembl" id="ENSGWIT00000031803.1">
    <property type="protein sequence ID" value="ENSGWIP00000029132.1"/>
    <property type="gene ID" value="ENSGWIG00000015215.1"/>
</dbReference>
<evidence type="ECO:0000256" key="16">
    <source>
        <dbReference type="ARBA" id="ARBA00049261"/>
    </source>
</evidence>
<comment type="similarity">
    <text evidence="4">Belongs to the MsrB Met sulfoxide reductase family.</text>
</comment>
<dbReference type="Pfam" id="PF01641">
    <property type="entry name" value="SelR"/>
    <property type="match status" value="1"/>
</dbReference>
<keyword evidence="19" id="KW-1185">Reference proteome</keyword>
<keyword evidence="13" id="KW-0539">Nucleus</keyword>
<comment type="subcellular location">
    <subcellularLocation>
        <location evidence="3">Cytoplasm</location>
        <location evidence="3">Cytoskeleton</location>
    </subcellularLocation>
    <subcellularLocation>
        <location evidence="2">Nucleus</location>
    </subcellularLocation>
</comment>